<sequence length="447" mass="48270">MKKICYKLIIPIAMLVAVSTGCKKDIVAEQESANPLQPRIFDLLREFSGAQIIEEGDTAKFSNIEITPAGKADISWMVDGKEVSKDKKFAFAPDKGGEFTIKLKVSYNGDSSVRSTKVLVNPATYTFKSYNKVSMTYLTQDATAANVNFANVTHVAYKVGLVSPEGDLDTSPGEAGQKAKEIVARAHIAGVPVILGISGRLSGIDGWAIYETNDFGTAIRDAAKRTKLVGLVKAYVAAKHMDGVDIMMTDINSGNAPDNIHAIGPFLTELKAALPASAIVTVTATVNYQHWEYPDLSAASWVNLHAFEDNIHIGPDAPVGQSSSLQFMKDGAAIWTNFHLPASKLVIGIPAFGLRYNALNAAGNNESWGSYDYMTYKAILTADPTAYSKEFSDKSGAGGVYFNGLPLVTEKALYIKNNPFKGAYLWAGDFDTQDANSLMMAIFNTQK</sequence>
<dbReference type="PANTHER" id="PTHR11177">
    <property type="entry name" value="CHITINASE"/>
    <property type="match status" value="1"/>
</dbReference>
<evidence type="ECO:0000313" key="5">
    <source>
        <dbReference type="Proteomes" id="UP000264217"/>
    </source>
</evidence>
<evidence type="ECO:0000313" key="4">
    <source>
        <dbReference type="EMBL" id="RFZ92321.1"/>
    </source>
</evidence>
<dbReference type="InterPro" id="IPR017853">
    <property type="entry name" value="GH"/>
</dbReference>
<protein>
    <recommendedName>
        <fullName evidence="2">chitinase</fullName>
        <ecNumber evidence="2">3.2.1.14</ecNumber>
    </recommendedName>
</protein>
<dbReference type="InterPro" id="IPR001223">
    <property type="entry name" value="Glyco_hydro18_cat"/>
</dbReference>
<evidence type="ECO:0000256" key="1">
    <source>
        <dbReference type="ARBA" id="ARBA00000822"/>
    </source>
</evidence>
<organism evidence="4 5">
    <name type="scientific">Mucilaginibacter conchicola</name>
    <dbReference type="NCBI Taxonomy" id="2303333"/>
    <lineage>
        <taxon>Bacteria</taxon>
        <taxon>Pseudomonadati</taxon>
        <taxon>Bacteroidota</taxon>
        <taxon>Sphingobacteriia</taxon>
        <taxon>Sphingobacteriales</taxon>
        <taxon>Sphingobacteriaceae</taxon>
        <taxon>Mucilaginibacter</taxon>
    </lineage>
</organism>
<proteinExistence type="predicted"/>
<dbReference type="PROSITE" id="PS51910">
    <property type="entry name" value="GH18_2"/>
    <property type="match status" value="1"/>
</dbReference>
<feature type="domain" description="GH18" evidence="3">
    <location>
        <begin position="132"/>
        <end position="447"/>
    </location>
</feature>
<dbReference type="SMART" id="SM00636">
    <property type="entry name" value="Glyco_18"/>
    <property type="match status" value="1"/>
</dbReference>
<dbReference type="EC" id="3.2.1.14" evidence="2"/>
<dbReference type="GO" id="GO:0008061">
    <property type="term" value="F:chitin binding"/>
    <property type="evidence" value="ECO:0007669"/>
    <property type="project" value="InterPro"/>
</dbReference>
<dbReference type="InterPro" id="IPR050314">
    <property type="entry name" value="Glycosyl_Hydrlase_18"/>
</dbReference>
<dbReference type="RefSeq" id="WP_117392032.1">
    <property type="nucleotide sequence ID" value="NZ_QWDC01000002.1"/>
</dbReference>
<dbReference type="GO" id="GO:0006032">
    <property type="term" value="P:chitin catabolic process"/>
    <property type="evidence" value="ECO:0007669"/>
    <property type="project" value="TreeGrafter"/>
</dbReference>
<dbReference type="GO" id="GO:0005576">
    <property type="term" value="C:extracellular region"/>
    <property type="evidence" value="ECO:0007669"/>
    <property type="project" value="TreeGrafter"/>
</dbReference>
<comment type="caution">
    <text evidence="4">The sequence shown here is derived from an EMBL/GenBank/DDBJ whole genome shotgun (WGS) entry which is preliminary data.</text>
</comment>
<dbReference type="OrthoDB" id="973993at2"/>
<gene>
    <name evidence="4" type="ORF">D0C36_12875</name>
</gene>
<dbReference type="PANTHER" id="PTHR11177:SF317">
    <property type="entry name" value="CHITINASE 12-RELATED"/>
    <property type="match status" value="1"/>
</dbReference>
<dbReference type="Gene3D" id="3.40.5.30">
    <property type="entry name" value="(Trans)glycosidases - domain 2"/>
    <property type="match status" value="1"/>
</dbReference>
<dbReference type="PROSITE" id="PS51257">
    <property type="entry name" value="PROKAR_LIPOPROTEIN"/>
    <property type="match status" value="1"/>
</dbReference>
<dbReference type="Pfam" id="PF00704">
    <property type="entry name" value="Glyco_hydro_18"/>
    <property type="match status" value="1"/>
</dbReference>
<reference evidence="4 5" key="1">
    <citation type="submission" date="2018-08" db="EMBL/GenBank/DDBJ databases">
        <title>Mucilaginibacter sp. MYSH2.</title>
        <authorList>
            <person name="Seo T."/>
        </authorList>
    </citation>
    <scope>NUCLEOTIDE SEQUENCE [LARGE SCALE GENOMIC DNA]</scope>
    <source>
        <strain evidence="4 5">MYSH2</strain>
    </source>
</reference>
<dbReference type="EMBL" id="QWDC01000002">
    <property type="protein sequence ID" value="RFZ92321.1"/>
    <property type="molecule type" value="Genomic_DNA"/>
</dbReference>
<dbReference type="Gene3D" id="3.20.20.80">
    <property type="entry name" value="Glycosidases"/>
    <property type="match status" value="1"/>
</dbReference>
<comment type="catalytic activity">
    <reaction evidence="1">
        <text>Random endo-hydrolysis of N-acetyl-beta-D-glucosaminide (1-&gt;4)-beta-linkages in chitin and chitodextrins.</text>
        <dbReference type="EC" id="3.2.1.14"/>
    </reaction>
</comment>
<dbReference type="InterPro" id="IPR011583">
    <property type="entry name" value="Chitinase_II/V-like_cat"/>
</dbReference>
<dbReference type="GO" id="GO:0005975">
    <property type="term" value="P:carbohydrate metabolic process"/>
    <property type="evidence" value="ECO:0007669"/>
    <property type="project" value="InterPro"/>
</dbReference>
<evidence type="ECO:0000259" key="3">
    <source>
        <dbReference type="PROSITE" id="PS51910"/>
    </source>
</evidence>
<keyword evidence="5" id="KW-1185">Reference proteome</keyword>
<accession>A0A372NTT2</accession>
<name>A0A372NTT2_9SPHI</name>
<evidence type="ECO:0000256" key="2">
    <source>
        <dbReference type="ARBA" id="ARBA00012729"/>
    </source>
</evidence>
<dbReference type="AlphaFoldDB" id="A0A372NTT2"/>
<dbReference type="GO" id="GO:0008843">
    <property type="term" value="F:endochitinase activity"/>
    <property type="evidence" value="ECO:0007669"/>
    <property type="project" value="UniProtKB-EC"/>
</dbReference>
<dbReference type="Proteomes" id="UP000264217">
    <property type="component" value="Unassembled WGS sequence"/>
</dbReference>
<dbReference type="SUPFAM" id="SSF51445">
    <property type="entry name" value="(Trans)glycosidases"/>
    <property type="match status" value="1"/>
</dbReference>